<dbReference type="RefSeq" id="WP_379787762.1">
    <property type="nucleotide sequence ID" value="NZ_JBHSHL010000014.1"/>
</dbReference>
<dbReference type="Pfam" id="PF06161">
    <property type="entry name" value="DUF975"/>
    <property type="match status" value="1"/>
</dbReference>
<dbReference type="PANTHER" id="PTHR40076">
    <property type="entry name" value="MEMBRANE PROTEIN-RELATED"/>
    <property type="match status" value="1"/>
</dbReference>
<protein>
    <submittedName>
        <fullName evidence="2">DUF975 family protein</fullName>
    </submittedName>
</protein>
<gene>
    <name evidence="2" type="ORF">ACFO4R_04115</name>
</gene>
<dbReference type="InterPro" id="IPR010380">
    <property type="entry name" value="DUF975"/>
</dbReference>
<sequence>MDRRLLKKEARELMKRYYLHLFFACIFIENFFVRNHFESARFVGEYPNPPLLRLGNSTHLYMIPDFLSSFILYWQQKTLYVIMSYRAFFVATTVALILTVLIFSVLEVGAHKILLDVSKGEPVRLSDLFWGFKKGRYIRCMCVMCVMKLKIVLWSLLVLIPGIIKSYEYSMIPYLLVEYEEDSMKVLFNKSAIMTEGRKMDLFVLSLSFIPYYLLAGAFIQVLYVFVEPYYRTCYVLAYRHFQEEDERKRNMAALYPEIVEV</sequence>
<reference evidence="3" key="1">
    <citation type="journal article" date="2019" name="Int. J. Syst. Evol. Microbiol.">
        <title>The Global Catalogue of Microorganisms (GCM) 10K type strain sequencing project: providing services to taxonomists for standard genome sequencing and annotation.</title>
        <authorList>
            <consortium name="The Broad Institute Genomics Platform"/>
            <consortium name="The Broad Institute Genome Sequencing Center for Infectious Disease"/>
            <person name="Wu L."/>
            <person name="Ma J."/>
        </authorList>
    </citation>
    <scope>NUCLEOTIDE SEQUENCE [LARGE SCALE GENOMIC DNA]</scope>
    <source>
        <strain evidence="3">CCUG 46385</strain>
    </source>
</reference>
<dbReference type="Proteomes" id="UP001595916">
    <property type="component" value="Unassembled WGS sequence"/>
</dbReference>
<organism evidence="2 3">
    <name type="scientific">Filifactor villosus</name>
    <dbReference type="NCBI Taxonomy" id="29374"/>
    <lineage>
        <taxon>Bacteria</taxon>
        <taxon>Bacillati</taxon>
        <taxon>Bacillota</taxon>
        <taxon>Clostridia</taxon>
        <taxon>Peptostreptococcales</taxon>
        <taxon>Filifactoraceae</taxon>
        <taxon>Filifactor</taxon>
    </lineage>
</organism>
<proteinExistence type="predicted"/>
<keyword evidence="1" id="KW-0812">Transmembrane</keyword>
<keyword evidence="1" id="KW-0472">Membrane</keyword>
<comment type="caution">
    <text evidence="2">The sequence shown here is derived from an EMBL/GenBank/DDBJ whole genome shotgun (WGS) entry which is preliminary data.</text>
</comment>
<feature type="transmembrane region" description="Helical" evidence="1">
    <location>
        <begin position="87"/>
        <end position="106"/>
    </location>
</feature>
<evidence type="ECO:0000313" key="3">
    <source>
        <dbReference type="Proteomes" id="UP001595916"/>
    </source>
</evidence>
<keyword evidence="3" id="KW-1185">Reference proteome</keyword>
<keyword evidence="1" id="KW-1133">Transmembrane helix</keyword>
<evidence type="ECO:0000313" key="2">
    <source>
        <dbReference type="EMBL" id="MFC4804260.1"/>
    </source>
</evidence>
<evidence type="ECO:0000256" key="1">
    <source>
        <dbReference type="SAM" id="Phobius"/>
    </source>
</evidence>
<name>A0ABV9QIU6_9FIRM</name>
<feature type="transmembrane region" description="Helical" evidence="1">
    <location>
        <begin position="21"/>
        <end position="37"/>
    </location>
</feature>
<dbReference type="PANTHER" id="PTHR40076:SF1">
    <property type="entry name" value="MEMBRANE PROTEIN"/>
    <property type="match status" value="1"/>
</dbReference>
<feature type="transmembrane region" description="Helical" evidence="1">
    <location>
        <begin position="202"/>
        <end position="227"/>
    </location>
</feature>
<accession>A0ABV9QIU6</accession>
<dbReference type="EMBL" id="JBHSHL010000014">
    <property type="protein sequence ID" value="MFC4804260.1"/>
    <property type="molecule type" value="Genomic_DNA"/>
</dbReference>
<feature type="transmembrane region" description="Helical" evidence="1">
    <location>
        <begin position="136"/>
        <end position="164"/>
    </location>
</feature>